<evidence type="ECO:0000313" key="5">
    <source>
        <dbReference type="EMBL" id="SFV34670.1"/>
    </source>
</evidence>
<keyword evidence="3" id="KW-0804">Transcription</keyword>
<dbReference type="PROSITE" id="PS01124">
    <property type="entry name" value="HTH_ARAC_FAMILY_2"/>
    <property type="match status" value="1"/>
</dbReference>
<protein>
    <submittedName>
        <fullName evidence="5">AraC-type DNA-binding protein</fullName>
    </submittedName>
</protein>
<proteinExistence type="predicted"/>
<reference evidence="5 6" key="1">
    <citation type="submission" date="2016-10" db="EMBL/GenBank/DDBJ databases">
        <authorList>
            <person name="de Groot N.N."/>
        </authorList>
    </citation>
    <scope>NUCLEOTIDE SEQUENCE [LARGE SCALE GENOMIC DNA]</scope>
    <source>
        <strain evidence="5 6">IPL20</strain>
    </source>
</reference>
<dbReference type="RefSeq" id="WP_092424064.1">
    <property type="nucleotide sequence ID" value="NZ_FPCK01000002.1"/>
</dbReference>
<dbReference type="GO" id="GO:0003700">
    <property type="term" value="F:DNA-binding transcription factor activity"/>
    <property type="evidence" value="ECO:0007669"/>
    <property type="project" value="InterPro"/>
</dbReference>
<dbReference type="InterPro" id="IPR009594">
    <property type="entry name" value="Tscrpt_reg_HTH_AraC_N"/>
</dbReference>
<evidence type="ECO:0000259" key="4">
    <source>
        <dbReference type="PROSITE" id="PS01124"/>
    </source>
</evidence>
<feature type="domain" description="HTH araC/xylS-type" evidence="4">
    <location>
        <begin position="193"/>
        <end position="291"/>
    </location>
</feature>
<keyword evidence="2 5" id="KW-0238">DNA-binding</keyword>
<name>A0A1I7NJ41_9HYPH</name>
<sequence length="302" mass="33280">MTSPLLRAVTEFIDSQGGGEGYFPLPMTGAHVIRAFREVEANHSLYRPSLCVVVQGEKQFMVGDESLHYGTMQALVVSVDLPACGRIIAASPELPFLGVTVEFDPAVLRDVLNSIDDPPRISDRDGPAMFIADVEAALADCIVRLVGLAANPRAIPVLYPAILREIYYWLLTGPHGNDICRLALPETHLARVAKAIWLLRENFAQALPVERLASTAGMSLSSFHHHFKTLTSMSPLQFQKKLRLLEARRLLLSDAVTVTDAAYRVGYESTSQFSREYSRTFGVPPKRDSMNLRASEVEQASA</sequence>
<dbReference type="InterPro" id="IPR018060">
    <property type="entry name" value="HTH_AraC"/>
</dbReference>
<dbReference type="OrthoDB" id="9802263at2"/>
<dbReference type="EMBL" id="FPCK01000002">
    <property type="protein sequence ID" value="SFV34670.1"/>
    <property type="molecule type" value="Genomic_DNA"/>
</dbReference>
<evidence type="ECO:0000313" key="6">
    <source>
        <dbReference type="Proteomes" id="UP000199074"/>
    </source>
</evidence>
<dbReference type="InterPro" id="IPR009057">
    <property type="entry name" value="Homeodomain-like_sf"/>
</dbReference>
<dbReference type="Pfam" id="PF06719">
    <property type="entry name" value="AraC_N"/>
    <property type="match status" value="1"/>
</dbReference>
<dbReference type="PROSITE" id="PS00041">
    <property type="entry name" value="HTH_ARAC_FAMILY_1"/>
    <property type="match status" value="1"/>
</dbReference>
<dbReference type="PANTHER" id="PTHR43436:SF1">
    <property type="entry name" value="TRANSCRIPTIONAL REGULATORY PROTEIN"/>
    <property type="match status" value="1"/>
</dbReference>
<accession>A0A1I7NJ41</accession>
<dbReference type="PANTHER" id="PTHR43436">
    <property type="entry name" value="ARAC-FAMILY TRANSCRIPTIONAL REGULATOR"/>
    <property type="match status" value="1"/>
</dbReference>
<keyword evidence="1" id="KW-0805">Transcription regulation</keyword>
<dbReference type="Proteomes" id="UP000199074">
    <property type="component" value="Unassembled WGS sequence"/>
</dbReference>
<dbReference type="SMART" id="SM00342">
    <property type="entry name" value="HTH_ARAC"/>
    <property type="match status" value="1"/>
</dbReference>
<dbReference type="STRING" id="429728.SAMN05216456_1961"/>
<evidence type="ECO:0000256" key="3">
    <source>
        <dbReference type="ARBA" id="ARBA00023163"/>
    </source>
</evidence>
<keyword evidence="6" id="KW-1185">Reference proteome</keyword>
<dbReference type="Gene3D" id="1.10.10.60">
    <property type="entry name" value="Homeodomain-like"/>
    <property type="match status" value="2"/>
</dbReference>
<dbReference type="GO" id="GO:0043565">
    <property type="term" value="F:sequence-specific DNA binding"/>
    <property type="evidence" value="ECO:0007669"/>
    <property type="project" value="InterPro"/>
</dbReference>
<dbReference type="AlphaFoldDB" id="A0A1I7NJ41"/>
<evidence type="ECO:0000256" key="1">
    <source>
        <dbReference type="ARBA" id="ARBA00023015"/>
    </source>
</evidence>
<dbReference type="InterPro" id="IPR018062">
    <property type="entry name" value="HTH_AraC-typ_CS"/>
</dbReference>
<evidence type="ECO:0000256" key="2">
    <source>
        <dbReference type="ARBA" id="ARBA00023125"/>
    </source>
</evidence>
<dbReference type="Pfam" id="PF12833">
    <property type="entry name" value="HTH_18"/>
    <property type="match status" value="1"/>
</dbReference>
<dbReference type="SUPFAM" id="SSF46689">
    <property type="entry name" value="Homeodomain-like"/>
    <property type="match status" value="2"/>
</dbReference>
<gene>
    <name evidence="5" type="ORF">SAMN05216456_1961</name>
</gene>
<organism evidence="5 6">
    <name type="scientific">Devosia crocina</name>
    <dbReference type="NCBI Taxonomy" id="429728"/>
    <lineage>
        <taxon>Bacteria</taxon>
        <taxon>Pseudomonadati</taxon>
        <taxon>Pseudomonadota</taxon>
        <taxon>Alphaproteobacteria</taxon>
        <taxon>Hyphomicrobiales</taxon>
        <taxon>Devosiaceae</taxon>
        <taxon>Devosia</taxon>
    </lineage>
</organism>